<name>A8LUP8_SALAI</name>
<dbReference type="HOGENOM" id="CLU_2193943_0_0_11"/>
<dbReference type="PATRIC" id="fig|391037.6.peg.1530"/>
<evidence type="ECO:0000313" key="1">
    <source>
        <dbReference type="EMBL" id="ABV97401.1"/>
    </source>
</evidence>
<gene>
    <name evidence="1" type="ordered locus">Sare_1504</name>
</gene>
<dbReference type="EMBL" id="CP000850">
    <property type="protein sequence ID" value="ABV97401.1"/>
    <property type="molecule type" value="Genomic_DNA"/>
</dbReference>
<dbReference type="OrthoDB" id="3390433at2"/>
<dbReference type="KEGG" id="saq:Sare_1504"/>
<dbReference type="AlphaFoldDB" id="A8LUP8"/>
<organism evidence="1">
    <name type="scientific">Salinispora arenicola (strain CNS-205)</name>
    <dbReference type="NCBI Taxonomy" id="391037"/>
    <lineage>
        <taxon>Bacteria</taxon>
        <taxon>Bacillati</taxon>
        <taxon>Actinomycetota</taxon>
        <taxon>Actinomycetes</taxon>
        <taxon>Micromonosporales</taxon>
        <taxon>Micromonosporaceae</taxon>
        <taxon>Salinispora</taxon>
    </lineage>
</organism>
<protein>
    <submittedName>
        <fullName evidence="1">Uncharacterized protein</fullName>
    </submittedName>
</protein>
<accession>A8LUP8</accession>
<dbReference type="eggNOG" id="ENOG5032493">
    <property type="taxonomic scope" value="Bacteria"/>
</dbReference>
<proteinExistence type="predicted"/>
<reference evidence="1" key="1">
    <citation type="submission" date="2007-10" db="EMBL/GenBank/DDBJ databases">
        <title>Complete sequence of Salinispora arenicola CNS-205.</title>
        <authorList>
            <consortium name="US DOE Joint Genome Institute"/>
            <person name="Copeland A."/>
            <person name="Lucas S."/>
            <person name="Lapidus A."/>
            <person name="Barry K."/>
            <person name="Glavina del Rio T."/>
            <person name="Dalin E."/>
            <person name="Tice H."/>
            <person name="Pitluck S."/>
            <person name="Foster B."/>
            <person name="Schmutz J."/>
            <person name="Larimer F."/>
            <person name="Land M."/>
            <person name="Hauser L."/>
            <person name="Kyrpides N."/>
            <person name="Ivanova N."/>
            <person name="Jensen P.R."/>
            <person name="Moore B.S."/>
            <person name="Penn K."/>
            <person name="Jenkins C."/>
            <person name="Udwary D."/>
            <person name="Xiang L."/>
            <person name="Gontang E."/>
            <person name="Richardson P."/>
        </authorList>
    </citation>
    <scope>NUCLEOTIDE SEQUENCE [LARGE SCALE GENOMIC DNA]</scope>
    <source>
        <strain evidence="1">CNS-205</strain>
    </source>
</reference>
<sequence>MTSVKLLLPPEVVEELDLPYDGVRDGGAITMAIEGIAVLANLATLATLQPQAEALATSIRNWRLRNRQKPAVLTVEGPGISLRIELPPNVDRATLLRQLEPLFDPAHTDQGRRLP</sequence>